<evidence type="ECO:0000256" key="2">
    <source>
        <dbReference type="ARBA" id="ARBA00004556"/>
    </source>
</evidence>
<evidence type="ECO:0000256" key="14">
    <source>
        <dbReference type="ARBA" id="ARBA00023163"/>
    </source>
</evidence>
<protein>
    <recommendedName>
        <fullName evidence="4">Cryptochrome-1</fullName>
    </recommendedName>
</protein>
<organism evidence="19">
    <name type="scientific">Homalodisca liturata</name>
    <dbReference type="NCBI Taxonomy" id="320908"/>
    <lineage>
        <taxon>Eukaryota</taxon>
        <taxon>Metazoa</taxon>
        <taxon>Ecdysozoa</taxon>
        <taxon>Arthropoda</taxon>
        <taxon>Hexapoda</taxon>
        <taxon>Insecta</taxon>
        <taxon>Pterygota</taxon>
        <taxon>Neoptera</taxon>
        <taxon>Paraneoptera</taxon>
        <taxon>Hemiptera</taxon>
        <taxon>Auchenorrhyncha</taxon>
        <taxon>Membracoidea</taxon>
        <taxon>Cicadellidae</taxon>
        <taxon>Cicadellinae</taxon>
        <taxon>Proconiini</taxon>
        <taxon>Homalodisca</taxon>
    </lineage>
</organism>
<sequence>MSVNNPSYGQVTGNPICLGISWGQGGGNEEAVERWRRGQTGYPFIDAAMRQLRQEGWIHHIARNAVACFLTRGDLWVSWEAGLAHFLHQLIDADWSVCAGNWLWVSSSAFEQLLDCSQCVCPVNYGRRLDPHGLYVKRYVPEVQHLPVQYIYEPWKASLEVQEKSNCIIGKDYPERIVNHQQASQKNRQMMIRIRNSLVENRPQHCCPSSVEEVRQFMWLPEKFTDHLCESVHT</sequence>
<dbReference type="GO" id="GO:0009881">
    <property type="term" value="F:photoreceptor activity"/>
    <property type="evidence" value="ECO:0007669"/>
    <property type="project" value="UniProtKB-KW"/>
</dbReference>
<dbReference type="AlphaFoldDB" id="A0A1B6K0C7"/>
<keyword evidence="12" id="KW-0805">Transcription regulation</keyword>
<dbReference type="GO" id="GO:0043153">
    <property type="term" value="P:entrainment of circadian clock by photoperiod"/>
    <property type="evidence" value="ECO:0007669"/>
    <property type="project" value="TreeGrafter"/>
</dbReference>
<evidence type="ECO:0000256" key="10">
    <source>
        <dbReference type="ARBA" id="ARBA00022827"/>
    </source>
</evidence>
<dbReference type="EMBL" id="GECU01002800">
    <property type="protein sequence ID" value="JAT04907.1"/>
    <property type="molecule type" value="Transcribed_RNA"/>
</dbReference>
<evidence type="ECO:0000256" key="1">
    <source>
        <dbReference type="ARBA" id="ARBA00004123"/>
    </source>
</evidence>
<evidence type="ECO:0000256" key="4">
    <source>
        <dbReference type="ARBA" id="ARBA00021159"/>
    </source>
</evidence>
<dbReference type="GO" id="GO:0071949">
    <property type="term" value="F:FAD binding"/>
    <property type="evidence" value="ECO:0007669"/>
    <property type="project" value="TreeGrafter"/>
</dbReference>
<keyword evidence="7" id="KW-0716">Sensory transduction</keyword>
<feature type="domain" description="Cryptochrome/DNA photolyase FAD-binding" evidence="18">
    <location>
        <begin position="5"/>
        <end position="191"/>
    </location>
</feature>
<dbReference type="GO" id="GO:0045892">
    <property type="term" value="P:negative regulation of DNA-templated transcription"/>
    <property type="evidence" value="ECO:0007669"/>
    <property type="project" value="TreeGrafter"/>
</dbReference>
<keyword evidence="16" id="KW-0539">Nucleus</keyword>
<evidence type="ECO:0000256" key="13">
    <source>
        <dbReference type="ARBA" id="ARBA00023108"/>
    </source>
</evidence>
<keyword evidence="6" id="KW-0678">Repressor</keyword>
<accession>A0A1B6K0C7</accession>
<dbReference type="Pfam" id="PF03441">
    <property type="entry name" value="FAD_binding_7"/>
    <property type="match status" value="1"/>
</dbReference>
<keyword evidence="10 17" id="KW-0274">FAD</keyword>
<evidence type="ECO:0000256" key="3">
    <source>
        <dbReference type="ARBA" id="ARBA00005862"/>
    </source>
</evidence>
<dbReference type="PRINTS" id="PR00147">
    <property type="entry name" value="DNAPHOTLYASE"/>
</dbReference>
<dbReference type="InterPro" id="IPR036134">
    <property type="entry name" value="Crypto/Photolyase_FAD-like_sf"/>
</dbReference>
<evidence type="ECO:0000313" key="19">
    <source>
        <dbReference type="EMBL" id="JAT04907.1"/>
    </source>
</evidence>
<proteinExistence type="inferred from homology"/>
<evidence type="ECO:0000256" key="9">
    <source>
        <dbReference type="ARBA" id="ARBA00022741"/>
    </source>
</evidence>
<dbReference type="GO" id="GO:0005634">
    <property type="term" value="C:nucleus"/>
    <property type="evidence" value="ECO:0007669"/>
    <property type="project" value="UniProtKB-SubCell"/>
</dbReference>
<comment type="subcellular location">
    <subcellularLocation>
        <location evidence="2">Cytoplasm</location>
        <location evidence="2">Perinuclear region</location>
    </subcellularLocation>
    <subcellularLocation>
        <location evidence="1">Nucleus</location>
    </subcellularLocation>
</comment>
<comment type="cofactor">
    <cofactor evidence="17">
        <name>FAD</name>
        <dbReference type="ChEBI" id="CHEBI:57692"/>
    </cofactor>
    <text evidence="17">Binds 1 FAD per subunit.</text>
</comment>
<name>A0A1B6K0C7_9HEMI</name>
<dbReference type="GO" id="GO:0003677">
    <property type="term" value="F:DNA binding"/>
    <property type="evidence" value="ECO:0007669"/>
    <property type="project" value="TreeGrafter"/>
</dbReference>
<evidence type="ECO:0000256" key="12">
    <source>
        <dbReference type="ARBA" id="ARBA00023015"/>
    </source>
</evidence>
<gene>
    <name evidence="19" type="ORF">g.39302</name>
</gene>
<evidence type="ECO:0000256" key="8">
    <source>
        <dbReference type="ARBA" id="ARBA00022630"/>
    </source>
</evidence>
<evidence type="ECO:0000256" key="5">
    <source>
        <dbReference type="ARBA" id="ARBA00022490"/>
    </source>
</evidence>
<dbReference type="GO" id="GO:0048471">
    <property type="term" value="C:perinuclear region of cytoplasm"/>
    <property type="evidence" value="ECO:0007669"/>
    <property type="project" value="UniProtKB-SubCell"/>
</dbReference>
<evidence type="ECO:0000256" key="15">
    <source>
        <dbReference type="ARBA" id="ARBA00023170"/>
    </source>
</evidence>
<keyword evidence="5" id="KW-0963">Cytoplasm</keyword>
<evidence type="ECO:0000256" key="11">
    <source>
        <dbReference type="ARBA" id="ARBA00022991"/>
    </source>
</evidence>
<evidence type="ECO:0000256" key="6">
    <source>
        <dbReference type="ARBA" id="ARBA00022491"/>
    </source>
</evidence>
<evidence type="ECO:0000259" key="18">
    <source>
        <dbReference type="Pfam" id="PF03441"/>
    </source>
</evidence>
<dbReference type="Gene3D" id="1.10.579.10">
    <property type="entry name" value="DNA Cyclobutane Dipyrimidine Photolyase, subunit A, domain 3"/>
    <property type="match status" value="1"/>
</dbReference>
<keyword evidence="11" id="KW-0157">Chromophore</keyword>
<evidence type="ECO:0000256" key="17">
    <source>
        <dbReference type="PIRSR" id="PIRSR602081-1"/>
    </source>
</evidence>
<keyword evidence="7" id="KW-0600">Photoreceptor protein</keyword>
<dbReference type="InterPro" id="IPR002081">
    <property type="entry name" value="Cryptochrome/DNA_photolyase_1"/>
</dbReference>
<feature type="binding site" evidence="17">
    <location>
        <begin position="92"/>
        <end position="94"/>
    </location>
    <ligand>
        <name>FAD</name>
        <dbReference type="ChEBI" id="CHEBI:57692"/>
    </ligand>
</feature>
<keyword evidence="9" id="KW-0547">Nucleotide-binding</keyword>
<dbReference type="PANTHER" id="PTHR11455:SF17">
    <property type="entry name" value="CRYPTOCHROME-1"/>
    <property type="match status" value="1"/>
</dbReference>
<dbReference type="PANTHER" id="PTHR11455">
    <property type="entry name" value="CRYPTOCHROME"/>
    <property type="match status" value="1"/>
</dbReference>
<dbReference type="InterPro" id="IPR005101">
    <property type="entry name" value="Cryptochr/Photolyase_FAD-bd"/>
</dbReference>
<dbReference type="GO" id="GO:0032922">
    <property type="term" value="P:circadian regulation of gene expression"/>
    <property type="evidence" value="ECO:0007669"/>
    <property type="project" value="TreeGrafter"/>
</dbReference>
<reference evidence="19" key="1">
    <citation type="submission" date="2015-11" db="EMBL/GenBank/DDBJ databases">
        <title>De novo transcriptome assembly of four potential Pierce s Disease insect vectors from Arizona vineyards.</title>
        <authorList>
            <person name="Tassone E.E."/>
        </authorList>
    </citation>
    <scope>NUCLEOTIDE SEQUENCE</scope>
</reference>
<keyword evidence="8 17" id="KW-0285">Flavoprotein</keyword>
<evidence type="ECO:0000256" key="16">
    <source>
        <dbReference type="ARBA" id="ARBA00023242"/>
    </source>
</evidence>
<keyword evidence="13" id="KW-0090">Biological rhythms</keyword>
<evidence type="ECO:0000256" key="7">
    <source>
        <dbReference type="ARBA" id="ARBA00022543"/>
    </source>
</evidence>
<keyword evidence="15" id="KW-0675">Receptor</keyword>
<comment type="similarity">
    <text evidence="3">Belongs to the DNA photolyase class-1 family.</text>
</comment>
<keyword evidence="14" id="KW-0804">Transcription</keyword>
<dbReference type="SUPFAM" id="SSF48173">
    <property type="entry name" value="Cryptochrome/photolyase FAD-binding domain"/>
    <property type="match status" value="1"/>
</dbReference>